<keyword evidence="11" id="KW-0157">Chromophore</keyword>
<comment type="function">
    <text evidence="1">Antenna complexes are light-harvesting systems, which transfer the excitation energy to the reaction centers.</text>
</comment>
<keyword evidence="12 15" id="KW-0472">Membrane</keyword>
<evidence type="ECO:0000256" key="10">
    <source>
        <dbReference type="ARBA" id="ARBA00022989"/>
    </source>
</evidence>
<evidence type="ECO:0000256" key="1">
    <source>
        <dbReference type="ARBA" id="ARBA00002455"/>
    </source>
</evidence>
<keyword evidence="6 15" id="KW-0812">Transmembrane</keyword>
<keyword evidence="9" id="KW-0076">Bacteriochlorophyll</keyword>
<dbReference type="GO" id="GO:0046872">
    <property type="term" value="F:metal ion binding"/>
    <property type="evidence" value="ECO:0007669"/>
    <property type="project" value="UniProtKB-KW"/>
</dbReference>
<sequence>MANQAKIWTVVPPSVGLPLFLGTVTVIAILVHLAILTHTTWFPAYWQGGSKKAAAVEHISTPVASLPSSVTAN</sequence>
<keyword evidence="8" id="KW-0460">Magnesium</keyword>
<proteinExistence type="predicted"/>
<dbReference type="InterPro" id="IPR002361">
    <property type="entry name" value="Antenna_alpha_CS"/>
</dbReference>
<dbReference type="RefSeq" id="WP_155447969.1">
    <property type="nucleotide sequence ID" value="NZ_JAOQNR010000028.1"/>
</dbReference>
<dbReference type="InterPro" id="IPR035889">
    <property type="entry name" value="Light-harvesting_complex"/>
</dbReference>
<reference evidence="17 18" key="1">
    <citation type="submission" date="2019-11" db="EMBL/GenBank/DDBJ databases">
        <title>Whole-genome sequence of a Rhodoblastus acidophilus DSM 142.</title>
        <authorList>
            <person name="Kyndt J.A."/>
            <person name="Meyer T.E."/>
        </authorList>
    </citation>
    <scope>NUCLEOTIDE SEQUENCE [LARGE SCALE GENOMIC DNA]</scope>
    <source>
        <strain evidence="17 18">DSM 142</strain>
    </source>
</reference>
<evidence type="ECO:0000256" key="8">
    <source>
        <dbReference type="ARBA" id="ARBA00022842"/>
    </source>
</evidence>
<dbReference type="PROSITE" id="PS00968">
    <property type="entry name" value="ANTENNA_COMP_ALPHA"/>
    <property type="match status" value="1"/>
</dbReference>
<evidence type="ECO:0000256" key="15">
    <source>
        <dbReference type="SAM" id="Phobius"/>
    </source>
</evidence>
<evidence type="ECO:0000256" key="2">
    <source>
        <dbReference type="ARBA" id="ARBA00004249"/>
    </source>
</evidence>
<dbReference type="GO" id="GO:0030077">
    <property type="term" value="C:plasma membrane light-harvesting complex"/>
    <property type="evidence" value="ECO:0007669"/>
    <property type="project" value="InterPro"/>
</dbReference>
<evidence type="ECO:0000256" key="9">
    <source>
        <dbReference type="ARBA" id="ARBA00022956"/>
    </source>
</evidence>
<dbReference type="GO" id="GO:0042314">
    <property type="term" value="F:bacteriochlorophyll binding"/>
    <property type="evidence" value="ECO:0007669"/>
    <property type="project" value="UniProtKB-KW"/>
</dbReference>
<evidence type="ECO:0000259" key="16">
    <source>
        <dbReference type="Pfam" id="PF00556"/>
    </source>
</evidence>
<dbReference type="Gene3D" id="4.10.220.20">
    <property type="entry name" value="Light-harvesting complex"/>
    <property type="match status" value="1"/>
</dbReference>
<evidence type="ECO:0000256" key="4">
    <source>
        <dbReference type="ARBA" id="ARBA00022494"/>
    </source>
</evidence>
<dbReference type="PRINTS" id="PR00673">
    <property type="entry name" value="LIGHTHARVSTA"/>
</dbReference>
<dbReference type="InterPro" id="IPR018332">
    <property type="entry name" value="Antenna_alpha"/>
</dbReference>
<dbReference type="Proteomes" id="UP000439113">
    <property type="component" value="Unassembled WGS sequence"/>
</dbReference>
<dbReference type="GO" id="GO:0019684">
    <property type="term" value="P:photosynthesis, light reaction"/>
    <property type="evidence" value="ECO:0007669"/>
    <property type="project" value="InterPro"/>
</dbReference>
<dbReference type="GO" id="GO:0019866">
    <property type="term" value="C:organelle inner membrane"/>
    <property type="evidence" value="ECO:0007669"/>
    <property type="project" value="InterPro"/>
</dbReference>
<evidence type="ECO:0000256" key="12">
    <source>
        <dbReference type="ARBA" id="ARBA00023136"/>
    </source>
</evidence>
<comment type="subcellular location">
    <subcellularLocation>
        <location evidence="2">Cell inner membrane</location>
        <topology evidence="2">Single-pass type II membrane protein</topology>
    </subcellularLocation>
</comment>
<dbReference type="OrthoDB" id="7065223at2"/>
<protein>
    <recommendedName>
        <fullName evidence="14">Antenna pigment protein alpha chain</fullName>
    </recommendedName>
</protein>
<keyword evidence="13" id="KW-0437">Light-harvesting polypeptide</keyword>
<keyword evidence="7" id="KW-0479">Metal-binding</keyword>
<dbReference type="SUPFAM" id="SSF56918">
    <property type="entry name" value="Light-harvesting complex subunits"/>
    <property type="match status" value="1"/>
</dbReference>
<evidence type="ECO:0000256" key="5">
    <source>
        <dbReference type="ARBA" id="ARBA00022549"/>
    </source>
</evidence>
<dbReference type="Pfam" id="PF00556">
    <property type="entry name" value="LHC"/>
    <property type="match status" value="1"/>
</dbReference>
<feature type="transmembrane region" description="Helical" evidence="15">
    <location>
        <begin position="20"/>
        <end position="42"/>
    </location>
</feature>
<keyword evidence="5" id="KW-0042">Antenna complex</keyword>
<evidence type="ECO:0000256" key="6">
    <source>
        <dbReference type="ARBA" id="ARBA00022692"/>
    </source>
</evidence>
<keyword evidence="4" id="KW-0148">Chlorophyll</keyword>
<evidence type="ECO:0000256" key="13">
    <source>
        <dbReference type="ARBA" id="ARBA00023243"/>
    </source>
</evidence>
<accession>A0A6N8DRP7</accession>
<organism evidence="17 18">
    <name type="scientific">Rhodoblastus acidophilus</name>
    <name type="common">Rhodopseudomonas acidophila</name>
    <dbReference type="NCBI Taxonomy" id="1074"/>
    <lineage>
        <taxon>Bacteria</taxon>
        <taxon>Pseudomonadati</taxon>
        <taxon>Pseudomonadota</taxon>
        <taxon>Alphaproteobacteria</taxon>
        <taxon>Hyphomicrobiales</taxon>
        <taxon>Rhodoblastaceae</taxon>
        <taxon>Rhodoblastus</taxon>
    </lineage>
</organism>
<evidence type="ECO:0000256" key="7">
    <source>
        <dbReference type="ARBA" id="ARBA00022723"/>
    </source>
</evidence>
<evidence type="ECO:0000256" key="11">
    <source>
        <dbReference type="ARBA" id="ARBA00022991"/>
    </source>
</evidence>
<keyword evidence="3" id="KW-1003">Cell membrane</keyword>
<evidence type="ECO:0000313" key="18">
    <source>
        <dbReference type="Proteomes" id="UP000439113"/>
    </source>
</evidence>
<evidence type="ECO:0000313" key="17">
    <source>
        <dbReference type="EMBL" id="MTV33292.1"/>
    </source>
</evidence>
<evidence type="ECO:0000256" key="3">
    <source>
        <dbReference type="ARBA" id="ARBA00022475"/>
    </source>
</evidence>
<name>A0A6N8DRP7_RHOAC</name>
<keyword evidence="10 15" id="KW-1133">Transmembrane helix</keyword>
<evidence type="ECO:0000256" key="14">
    <source>
        <dbReference type="ARBA" id="ARBA00029710"/>
    </source>
</evidence>
<feature type="domain" description="Antenna complex alpha/beta subunit" evidence="16">
    <location>
        <begin position="4"/>
        <end position="42"/>
    </location>
</feature>
<gene>
    <name evidence="17" type="ORF">GJ654_20145</name>
</gene>
<dbReference type="InterPro" id="IPR000066">
    <property type="entry name" value="Antenna_a/b"/>
</dbReference>
<dbReference type="EMBL" id="WNKS01000033">
    <property type="protein sequence ID" value="MTV33292.1"/>
    <property type="molecule type" value="Genomic_DNA"/>
</dbReference>
<dbReference type="AlphaFoldDB" id="A0A6N8DRP7"/>
<comment type="caution">
    <text evidence="17">The sequence shown here is derived from an EMBL/GenBank/DDBJ whole genome shotgun (WGS) entry which is preliminary data.</text>
</comment>
<dbReference type="GO" id="GO:0005886">
    <property type="term" value="C:plasma membrane"/>
    <property type="evidence" value="ECO:0007669"/>
    <property type="project" value="UniProtKB-SubCell"/>
</dbReference>